<evidence type="ECO:0000313" key="1">
    <source>
        <dbReference type="EMBL" id="MCX7570596.1"/>
    </source>
</evidence>
<reference evidence="1 2" key="1">
    <citation type="submission" date="2022-11" db="EMBL/GenBank/DDBJ databases">
        <title>Study of microbial diversity in lake waters.</title>
        <authorList>
            <person name="Zhang J."/>
        </authorList>
    </citation>
    <scope>NUCLEOTIDE SEQUENCE [LARGE SCALE GENOMIC DNA]</scope>
    <source>
        <strain evidence="1 2">DT12</strain>
    </source>
</reference>
<protein>
    <submittedName>
        <fullName evidence="1">Tetratricopeptide repeat protein</fullName>
    </submittedName>
</protein>
<accession>A0ABT3X2B8</accession>
<dbReference type="Pfam" id="PF13424">
    <property type="entry name" value="TPR_12"/>
    <property type="match status" value="2"/>
</dbReference>
<proteinExistence type="predicted"/>
<dbReference type="SMART" id="SM00028">
    <property type="entry name" value="TPR"/>
    <property type="match status" value="5"/>
</dbReference>
<dbReference type="SUPFAM" id="SSF48452">
    <property type="entry name" value="TPR-like"/>
    <property type="match status" value="2"/>
</dbReference>
<comment type="caution">
    <text evidence="1">The sequence shown here is derived from an EMBL/GenBank/DDBJ whole genome shotgun (WGS) entry which is preliminary data.</text>
</comment>
<dbReference type="PANTHER" id="PTHR12558:SF13">
    <property type="entry name" value="CELL DIVISION CYCLE PROTEIN 27 HOMOLOG"/>
    <property type="match status" value="1"/>
</dbReference>
<dbReference type="RefSeq" id="WP_267151845.1">
    <property type="nucleotide sequence ID" value="NZ_JAPMLT010000005.1"/>
</dbReference>
<sequence length="364" mass="42545">MEPIVCEVAAQIRYQLDQLEQLAQRDSRKALQSIGDRLAAWEGIVRQHSHVELAFRIGQVLEDLRQYWLALSWYQWIADLDPSKISREEQTRSIRAKGRMCIKLGLNHEALRFLKEAEELLQQAGSSDLTELPVVWQNMGSLLDRLESWDEALMYTERALTAFRRFDDQKRVSILLLMVGTYQYKLQRYEDAFDTLLQAREGLEKFKDYFHLARCWHNYAELMRDTGRMEEAIAAWRMSLEMKKRTDDHVGQVNTLLSLTEYVCTQNDWYGAQRYATQAIALCHEHRLYDQEILCLKSWSNILFALGRFSELEVCAARAMYLVESVTAQDQIGQLLQKIAQDYSKIGYEELAMQYSKNAVQILS</sequence>
<organism evidence="1 2">
    <name type="scientific">Tumebacillus lacus</name>
    <dbReference type="NCBI Taxonomy" id="2995335"/>
    <lineage>
        <taxon>Bacteria</taxon>
        <taxon>Bacillati</taxon>
        <taxon>Bacillota</taxon>
        <taxon>Bacilli</taxon>
        <taxon>Bacillales</taxon>
        <taxon>Alicyclobacillaceae</taxon>
        <taxon>Tumebacillus</taxon>
    </lineage>
</organism>
<dbReference type="Proteomes" id="UP001208017">
    <property type="component" value="Unassembled WGS sequence"/>
</dbReference>
<dbReference type="InterPro" id="IPR019734">
    <property type="entry name" value="TPR_rpt"/>
</dbReference>
<dbReference type="PANTHER" id="PTHR12558">
    <property type="entry name" value="CELL DIVISION CYCLE 16,23,27"/>
    <property type="match status" value="1"/>
</dbReference>
<evidence type="ECO:0000313" key="2">
    <source>
        <dbReference type="Proteomes" id="UP001208017"/>
    </source>
</evidence>
<dbReference type="Gene3D" id="1.25.40.10">
    <property type="entry name" value="Tetratricopeptide repeat domain"/>
    <property type="match status" value="2"/>
</dbReference>
<gene>
    <name evidence="1" type="ORF">OS242_11535</name>
</gene>
<name>A0ABT3X2B8_9BACL</name>
<dbReference type="InterPro" id="IPR011990">
    <property type="entry name" value="TPR-like_helical_dom_sf"/>
</dbReference>
<dbReference type="EMBL" id="JAPMLT010000005">
    <property type="protein sequence ID" value="MCX7570596.1"/>
    <property type="molecule type" value="Genomic_DNA"/>
</dbReference>
<keyword evidence="2" id="KW-1185">Reference proteome</keyword>